<dbReference type="AlphaFoldDB" id="A0A7G1ISA6"/>
<dbReference type="GO" id="GO:0016746">
    <property type="term" value="F:acyltransferase activity"/>
    <property type="evidence" value="ECO:0007669"/>
    <property type="project" value="UniProtKB-KW"/>
</dbReference>
<gene>
    <name evidence="4" type="ORF">NIIDMKKI_68340</name>
</gene>
<dbReference type="PANTHER" id="PTHR43356">
    <property type="entry name" value="PHOSPHATE ACETYLTRANSFERASE"/>
    <property type="match status" value="1"/>
</dbReference>
<dbReference type="InterPro" id="IPR002505">
    <property type="entry name" value="PTA_PTB"/>
</dbReference>
<accession>A0A7G1ISA6</accession>
<evidence type="ECO:0000313" key="5">
    <source>
        <dbReference type="Proteomes" id="UP000516380"/>
    </source>
</evidence>
<dbReference type="Pfam" id="PF01515">
    <property type="entry name" value="PTA_PTB"/>
    <property type="match status" value="1"/>
</dbReference>
<protein>
    <recommendedName>
        <fullName evidence="3">Phosphate acetyl/butaryl transferase domain-containing protein</fullName>
    </recommendedName>
</protein>
<evidence type="ECO:0000259" key="3">
    <source>
        <dbReference type="Pfam" id="PF01515"/>
    </source>
</evidence>
<dbReference type="SUPFAM" id="SSF53659">
    <property type="entry name" value="Isocitrate/Isopropylmalate dehydrogenase-like"/>
    <property type="match status" value="1"/>
</dbReference>
<dbReference type="InterPro" id="IPR042113">
    <property type="entry name" value="P_AcTrfase_dom1"/>
</dbReference>
<reference evidence="4 5" key="1">
    <citation type="submission" date="2020-07" db="EMBL/GenBank/DDBJ databases">
        <title>Mycobacterium kansasii (former subtype) with zoonotic potential isolated from diseased indoor pet cat, Japan.</title>
        <authorList>
            <person name="Fukano H."/>
            <person name="Terazono T."/>
            <person name="Hoshino Y."/>
        </authorList>
    </citation>
    <scope>NUCLEOTIDE SEQUENCE [LARGE SCALE GENOMIC DNA]</scope>
    <source>
        <strain evidence="4 5">Kuro-I</strain>
    </source>
</reference>
<keyword evidence="1" id="KW-0808">Transferase</keyword>
<dbReference type="EMBL" id="AP023343">
    <property type="protein sequence ID" value="BCI91628.1"/>
    <property type="molecule type" value="Genomic_DNA"/>
</dbReference>
<sequence length="78" mass="8137">MHDSPVAGRATVLIFPDLNTGNNTYKAVQRSAGAIAIGPVLQGLRKPVNDLSRGALIEDIVNTVAITAIQAQGIGDDR</sequence>
<name>A0A7G1ISA6_MYCKA</name>
<dbReference type="InterPro" id="IPR050500">
    <property type="entry name" value="Phos_Acetyltrans/Butyryltrans"/>
</dbReference>
<organism evidence="4 5">
    <name type="scientific">Mycobacterium kansasii</name>
    <dbReference type="NCBI Taxonomy" id="1768"/>
    <lineage>
        <taxon>Bacteria</taxon>
        <taxon>Bacillati</taxon>
        <taxon>Actinomycetota</taxon>
        <taxon>Actinomycetes</taxon>
        <taxon>Mycobacteriales</taxon>
        <taxon>Mycobacteriaceae</taxon>
        <taxon>Mycobacterium</taxon>
    </lineage>
</organism>
<dbReference type="InterPro" id="IPR042112">
    <property type="entry name" value="P_AcTrfase_dom2"/>
</dbReference>
<dbReference type="Gene3D" id="3.40.50.10950">
    <property type="match status" value="1"/>
</dbReference>
<evidence type="ECO:0000256" key="1">
    <source>
        <dbReference type="ARBA" id="ARBA00022679"/>
    </source>
</evidence>
<keyword evidence="2" id="KW-0012">Acyltransferase</keyword>
<dbReference type="Proteomes" id="UP000516380">
    <property type="component" value="Chromosome"/>
</dbReference>
<dbReference type="PANTHER" id="PTHR43356:SF3">
    <property type="entry name" value="PHOSPHATE ACETYLTRANSFERASE"/>
    <property type="match status" value="1"/>
</dbReference>
<evidence type="ECO:0000256" key="2">
    <source>
        <dbReference type="ARBA" id="ARBA00023315"/>
    </source>
</evidence>
<feature type="domain" description="Phosphate acetyl/butaryl transferase" evidence="3">
    <location>
        <begin position="1"/>
        <end position="68"/>
    </location>
</feature>
<dbReference type="Gene3D" id="3.40.50.10750">
    <property type="entry name" value="Isocitrate/Isopropylmalate dehydrogenase-like"/>
    <property type="match status" value="1"/>
</dbReference>
<keyword evidence="5" id="KW-1185">Reference proteome</keyword>
<proteinExistence type="predicted"/>
<evidence type="ECO:0000313" key="4">
    <source>
        <dbReference type="EMBL" id="BCI91628.1"/>
    </source>
</evidence>